<dbReference type="RefSeq" id="XP_033670400.1">
    <property type="nucleotide sequence ID" value="XM_033816159.1"/>
</dbReference>
<evidence type="ECO:0000256" key="5">
    <source>
        <dbReference type="ARBA" id="ARBA00022989"/>
    </source>
</evidence>
<dbReference type="InterPro" id="IPR050360">
    <property type="entry name" value="MFS_Sugar_Transporters"/>
</dbReference>
<evidence type="ECO:0000256" key="7">
    <source>
        <dbReference type="SAM" id="Phobius"/>
    </source>
</evidence>
<keyword evidence="3" id="KW-0813">Transport</keyword>
<feature type="transmembrane region" description="Helical" evidence="7">
    <location>
        <begin position="52"/>
        <end position="72"/>
    </location>
</feature>
<feature type="transmembrane region" description="Helical" evidence="7">
    <location>
        <begin position="104"/>
        <end position="125"/>
    </location>
</feature>
<evidence type="ECO:0000259" key="8">
    <source>
        <dbReference type="PROSITE" id="PS50850"/>
    </source>
</evidence>
<evidence type="ECO:0000256" key="2">
    <source>
        <dbReference type="ARBA" id="ARBA00010992"/>
    </source>
</evidence>
<dbReference type="PROSITE" id="PS50850">
    <property type="entry name" value="MFS"/>
    <property type="match status" value="1"/>
</dbReference>
<evidence type="ECO:0000256" key="3">
    <source>
        <dbReference type="ARBA" id="ARBA00022448"/>
    </source>
</evidence>
<sequence>MRLPPKLYQVLVGVFASLGSFLYGYDLTIVAEVVSSQCFIDKFNPSTAKLSLVASMLTAGAFFGAAIAGFISERFGRRWTIVTGGLIFCLGGALQTGAENYAMVIAGRFVAGLAIGVLVMIVPLYQAELVHPDIRGFVTGLVQFMLGVGGVVGSWLSYGTFVSFTDSRQWRIPFGVQIVPAAIIASMIFLFPESPRYLIAKGKSDEGLKTLARLHANGNIADPFMLAEYDQIQTQVTFEREREAKSLKELFSTKSSFRRVMLACGIQAATQMTGVSAIQYYSTTIFVAVMLVVDRIGRRSLIIAGNLGMCVTFIVSTILLAEFPPASSNTGAHWGFIAMTWVFNFVFASMGSLSWILPAEIFDTKTRSYGVALATMISFAFNTMIGQVTNVGMKSVGWRFYLLFVIGNFTNALFFWAFLQETKKLPLEEMESLFSKSPLFVGWRDMAAYREPASLAAMAQTHYTIWPGRTCETLNSNP</sequence>
<keyword evidence="4 7" id="KW-0812">Transmembrane</keyword>
<organism evidence="9 10">
    <name type="scientific">Zasmidium cellare ATCC 36951</name>
    <dbReference type="NCBI Taxonomy" id="1080233"/>
    <lineage>
        <taxon>Eukaryota</taxon>
        <taxon>Fungi</taxon>
        <taxon>Dikarya</taxon>
        <taxon>Ascomycota</taxon>
        <taxon>Pezizomycotina</taxon>
        <taxon>Dothideomycetes</taxon>
        <taxon>Dothideomycetidae</taxon>
        <taxon>Mycosphaerellales</taxon>
        <taxon>Mycosphaerellaceae</taxon>
        <taxon>Zasmidium</taxon>
    </lineage>
</organism>
<keyword evidence="6 7" id="KW-0472">Membrane</keyword>
<feature type="transmembrane region" description="Helical" evidence="7">
    <location>
        <begin position="137"/>
        <end position="158"/>
    </location>
</feature>
<protein>
    <recommendedName>
        <fullName evidence="8">Major facilitator superfamily (MFS) profile domain-containing protein</fullName>
    </recommendedName>
</protein>
<feature type="transmembrane region" description="Helical" evidence="7">
    <location>
        <begin position="333"/>
        <end position="357"/>
    </location>
</feature>
<feature type="transmembrane region" description="Helical" evidence="7">
    <location>
        <begin position="300"/>
        <end position="321"/>
    </location>
</feature>
<dbReference type="InterPro" id="IPR020846">
    <property type="entry name" value="MFS_dom"/>
</dbReference>
<dbReference type="InterPro" id="IPR005829">
    <property type="entry name" value="Sugar_transporter_CS"/>
</dbReference>
<keyword evidence="5 7" id="KW-1133">Transmembrane helix</keyword>
<evidence type="ECO:0000313" key="10">
    <source>
        <dbReference type="Proteomes" id="UP000799537"/>
    </source>
</evidence>
<comment type="subcellular location">
    <subcellularLocation>
        <location evidence="1">Membrane</location>
        <topology evidence="1">Multi-pass membrane protein</topology>
    </subcellularLocation>
</comment>
<dbReference type="PRINTS" id="PR00171">
    <property type="entry name" value="SUGRTRNSPORT"/>
</dbReference>
<evidence type="ECO:0000313" key="9">
    <source>
        <dbReference type="EMBL" id="KAF2169511.1"/>
    </source>
</evidence>
<feature type="transmembrane region" description="Helical" evidence="7">
    <location>
        <begin position="7"/>
        <end position="25"/>
    </location>
</feature>
<dbReference type="EMBL" id="ML993587">
    <property type="protein sequence ID" value="KAF2169511.1"/>
    <property type="molecule type" value="Genomic_DNA"/>
</dbReference>
<dbReference type="InterPro" id="IPR036259">
    <property type="entry name" value="MFS_trans_sf"/>
</dbReference>
<proteinExistence type="inferred from homology"/>
<feature type="transmembrane region" description="Helical" evidence="7">
    <location>
        <begin position="170"/>
        <end position="191"/>
    </location>
</feature>
<dbReference type="PANTHER" id="PTHR48022:SF37">
    <property type="entry name" value="MAJOR FACILITATOR SUPERFAMILY (MFS) PROFILE DOMAIN-CONTAINING PROTEIN-RELATED"/>
    <property type="match status" value="1"/>
</dbReference>
<feature type="transmembrane region" description="Helical" evidence="7">
    <location>
        <begin position="400"/>
        <end position="419"/>
    </location>
</feature>
<dbReference type="Gene3D" id="1.20.1250.20">
    <property type="entry name" value="MFS general substrate transporter like domains"/>
    <property type="match status" value="1"/>
</dbReference>
<comment type="similarity">
    <text evidence="2">Belongs to the major facilitator superfamily. Sugar transporter (TC 2.A.1.1) family.</text>
</comment>
<dbReference type="AlphaFoldDB" id="A0A6A6CR08"/>
<dbReference type="SUPFAM" id="SSF103473">
    <property type="entry name" value="MFS general substrate transporter"/>
    <property type="match status" value="1"/>
</dbReference>
<gene>
    <name evidence="9" type="ORF">M409DRAFT_64631</name>
</gene>
<dbReference type="GO" id="GO:0016020">
    <property type="term" value="C:membrane"/>
    <property type="evidence" value="ECO:0007669"/>
    <property type="project" value="UniProtKB-SubCell"/>
</dbReference>
<dbReference type="PROSITE" id="PS00217">
    <property type="entry name" value="SUGAR_TRANSPORT_2"/>
    <property type="match status" value="1"/>
</dbReference>
<evidence type="ECO:0000256" key="6">
    <source>
        <dbReference type="ARBA" id="ARBA00023136"/>
    </source>
</evidence>
<dbReference type="Proteomes" id="UP000799537">
    <property type="component" value="Unassembled WGS sequence"/>
</dbReference>
<evidence type="ECO:0000256" key="4">
    <source>
        <dbReference type="ARBA" id="ARBA00022692"/>
    </source>
</evidence>
<dbReference type="GeneID" id="54569431"/>
<accession>A0A6A6CR08</accession>
<dbReference type="InterPro" id="IPR003663">
    <property type="entry name" value="Sugar/inositol_transpt"/>
</dbReference>
<feature type="transmembrane region" description="Helical" evidence="7">
    <location>
        <begin position="369"/>
        <end position="388"/>
    </location>
</feature>
<dbReference type="InterPro" id="IPR005828">
    <property type="entry name" value="MFS_sugar_transport-like"/>
</dbReference>
<feature type="domain" description="Major facilitator superfamily (MFS) profile" evidence="8">
    <location>
        <begin position="12"/>
        <end position="423"/>
    </location>
</feature>
<reference evidence="9" key="1">
    <citation type="journal article" date="2020" name="Stud. Mycol.">
        <title>101 Dothideomycetes genomes: a test case for predicting lifestyles and emergence of pathogens.</title>
        <authorList>
            <person name="Haridas S."/>
            <person name="Albert R."/>
            <person name="Binder M."/>
            <person name="Bloem J."/>
            <person name="Labutti K."/>
            <person name="Salamov A."/>
            <person name="Andreopoulos B."/>
            <person name="Baker S."/>
            <person name="Barry K."/>
            <person name="Bills G."/>
            <person name="Bluhm B."/>
            <person name="Cannon C."/>
            <person name="Castanera R."/>
            <person name="Culley D."/>
            <person name="Daum C."/>
            <person name="Ezra D."/>
            <person name="Gonzalez J."/>
            <person name="Henrissat B."/>
            <person name="Kuo A."/>
            <person name="Liang C."/>
            <person name="Lipzen A."/>
            <person name="Lutzoni F."/>
            <person name="Magnuson J."/>
            <person name="Mondo S."/>
            <person name="Nolan M."/>
            <person name="Ohm R."/>
            <person name="Pangilinan J."/>
            <person name="Park H.-J."/>
            <person name="Ramirez L."/>
            <person name="Alfaro M."/>
            <person name="Sun H."/>
            <person name="Tritt A."/>
            <person name="Yoshinaga Y."/>
            <person name="Zwiers L.-H."/>
            <person name="Turgeon B."/>
            <person name="Goodwin S."/>
            <person name="Spatafora J."/>
            <person name="Crous P."/>
            <person name="Grigoriev I."/>
        </authorList>
    </citation>
    <scope>NUCLEOTIDE SEQUENCE</scope>
    <source>
        <strain evidence="9">ATCC 36951</strain>
    </source>
</reference>
<dbReference type="Pfam" id="PF00083">
    <property type="entry name" value="Sugar_tr"/>
    <property type="match status" value="1"/>
</dbReference>
<dbReference type="PROSITE" id="PS00216">
    <property type="entry name" value="SUGAR_TRANSPORT_1"/>
    <property type="match status" value="2"/>
</dbReference>
<dbReference type="OrthoDB" id="6612291at2759"/>
<keyword evidence="10" id="KW-1185">Reference proteome</keyword>
<dbReference type="PANTHER" id="PTHR48022">
    <property type="entry name" value="PLASTIDIC GLUCOSE TRANSPORTER 4"/>
    <property type="match status" value="1"/>
</dbReference>
<name>A0A6A6CR08_ZASCE</name>
<dbReference type="GO" id="GO:0005351">
    <property type="term" value="F:carbohydrate:proton symporter activity"/>
    <property type="evidence" value="ECO:0007669"/>
    <property type="project" value="TreeGrafter"/>
</dbReference>
<evidence type="ECO:0000256" key="1">
    <source>
        <dbReference type="ARBA" id="ARBA00004141"/>
    </source>
</evidence>